<evidence type="ECO:0000313" key="3">
    <source>
        <dbReference type="EMBL" id="PCI95961.1"/>
    </source>
</evidence>
<evidence type="ECO:0000256" key="2">
    <source>
        <dbReference type="SAM" id="Phobius"/>
    </source>
</evidence>
<dbReference type="AlphaFoldDB" id="A0A2A4YMN8"/>
<feature type="region of interest" description="Disordered" evidence="1">
    <location>
        <begin position="474"/>
        <end position="498"/>
    </location>
</feature>
<keyword evidence="2" id="KW-0472">Membrane</keyword>
<dbReference type="Proteomes" id="UP000217838">
    <property type="component" value="Unassembled WGS sequence"/>
</dbReference>
<organism evidence="3 4">
    <name type="scientific">Aerophobetes bacterium</name>
    <dbReference type="NCBI Taxonomy" id="2030807"/>
    <lineage>
        <taxon>Bacteria</taxon>
        <taxon>Candidatus Aerophobota</taxon>
    </lineage>
</organism>
<reference evidence="4" key="1">
    <citation type="submission" date="2017-08" db="EMBL/GenBank/DDBJ databases">
        <title>A dynamic microbial community with high functional redundancy inhabits the cold, oxic subseafloor aquifer.</title>
        <authorList>
            <person name="Tully B.J."/>
            <person name="Wheat C.G."/>
            <person name="Glazer B.T."/>
            <person name="Huber J.A."/>
        </authorList>
    </citation>
    <scope>NUCLEOTIDE SEQUENCE [LARGE SCALE GENOMIC DNA]</scope>
</reference>
<dbReference type="EMBL" id="NVUU01000005">
    <property type="protein sequence ID" value="PCI95961.1"/>
    <property type="molecule type" value="Genomic_DNA"/>
</dbReference>
<keyword evidence="2" id="KW-1133">Transmembrane helix</keyword>
<name>A0A2A4YMN8_UNCAE</name>
<sequence>MSTNPLGHSRNLLLGSNILVSLESPTYKIAMSYLENRVSEFALSVISGASLTIGGVTFVLSATIIGFSTSSLIFSVLLLSIGAAAYHVIQDIKRYHDSTYLEKYKKESQESFEIFKYLDSINYFETDDLKKSALRPLTNLEGEHGHLGKLFKFELLSPSDFAKAFDLETKYMDLSETIAFYKKVHGAYVSEKNLDEDISDYTFLESKVWVQKFQEYIGVDTFKSKGLLTVEGLIEANDIIETINVNMDLLFKVGVFKQEKKAAIEDLSAVFETKKSEFNEETNEFFVSYNAKKKLLEGFEEKIRTSYQVLDSYAAIAKGQKRFWKRVKEIRREWEEISKDCQNEIRTLELAYLPRGEKDPSKIEIEKDKVLFRAQKKQPQDKLKAAELKHKNALQSFEQDLREFVQGSLQDIKKFKKELEKEDEVEIKALEKSIQHSEHVFKVEHTDQIEAFQKVLIGYHKVISEDLPKRKGAAAVTRSKDASLEASQRRRVTVEEDL</sequence>
<comment type="caution">
    <text evidence="3">The sequence shown here is derived from an EMBL/GenBank/DDBJ whole genome shotgun (WGS) entry which is preliminary data.</text>
</comment>
<feature type="transmembrane region" description="Helical" evidence="2">
    <location>
        <begin position="41"/>
        <end position="65"/>
    </location>
</feature>
<gene>
    <name evidence="3" type="ORF">COB11_00755</name>
</gene>
<accession>A0A2A4YMN8</accession>
<proteinExistence type="predicted"/>
<evidence type="ECO:0000313" key="4">
    <source>
        <dbReference type="Proteomes" id="UP000217838"/>
    </source>
</evidence>
<keyword evidence="2" id="KW-0812">Transmembrane</keyword>
<evidence type="ECO:0000256" key="1">
    <source>
        <dbReference type="SAM" id="MobiDB-lite"/>
    </source>
</evidence>
<protein>
    <submittedName>
        <fullName evidence="3">Uncharacterized protein</fullName>
    </submittedName>
</protein>
<feature type="transmembrane region" description="Helical" evidence="2">
    <location>
        <begin position="71"/>
        <end position="89"/>
    </location>
</feature>